<evidence type="ECO:0000313" key="2">
    <source>
        <dbReference type="Proteomes" id="UP001056120"/>
    </source>
</evidence>
<reference evidence="1 2" key="2">
    <citation type="journal article" date="2022" name="Mol. Ecol. Resour.">
        <title>The genomes of chicory, endive, great burdock and yacon provide insights into Asteraceae paleo-polyploidization history and plant inulin production.</title>
        <authorList>
            <person name="Fan W."/>
            <person name="Wang S."/>
            <person name="Wang H."/>
            <person name="Wang A."/>
            <person name="Jiang F."/>
            <person name="Liu H."/>
            <person name="Zhao H."/>
            <person name="Xu D."/>
            <person name="Zhang Y."/>
        </authorList>
    </citation>
    <scope>NUCLEOTIDE SEQUENCE [LARGE SCALE GENOMIC DNA]</scope>
    <source>
        <strain evidence="2">cv. Yunnan</strain>
        <tissue evidence="1">Leaves</tissue>
    </source>
</reference>
<name>A0ACB9I4H3_9ASTR</name>
<keyword evidence="2" id="KW-1185">Reference proteome</keyword>
<comment type="caution">
    <text evidence="1">The sequence shown here is derived from an EMBL/GenBank/DDBJ whole genome shotgun (WGS) entry which is preliminary data.</text>
</comment>
<proteinExistence type="predicted"/>
<accession>A0ACB9I4H3</accession>
<dbReference type="EMBL" id="CM042027">
    <property type="protein sequence ID" value="KAI3802588.1"/>
    <property type="molecule type" value="Genomic_DNA"/>
</dbReference>
<gene>
    <name evidence="1" type="ORF">L1987_30726</name>
</gene>
<evidence type="ECO:0000313" key="1">
    <source>
        <dbReference type="EMBL" id="KAI3802588.1"/>
    </source>
</evidence>
<sequence length="124" mass="13784">MDVEGSELTLYAKVSEKKTPSRRIRHVPEELESQEVGGVGMKEHSIAAEALKGLKFIINKKDGPAALAAAEKRFDELTKDTNGLLHRSRFGECIEWIMKKKDSTDSGSMKGGKRRGSEELHEKS</sequence>
<dbReference type="Proteomes" id="UP001056120">
    <property type="component" value="Linkage Group LG10"/>
</dbReference>
<reference evidence="2" key="1">
    <citation type="journal article" date="2022" name="Mol. Ecol. Resour.">
        <title>The genomes of chicory, endive, great burdock and yacon provide insights into Asteraceae palaeo-polyploidization history and plant inulin production.</title>
        <authorList>
            <person name="Fan W."/>
            <person name="Wang S."/>
            <person name="Wang H."/>
            <person name="Wang A."/>
            <person name="Jiang F."/>
            <person name="Liu H."/>
            <person name="Zhao H."/>
            <person name="Xu D."/>
            <person name="Zhang Y."/>
        </authorList>
    </citation>
    <scope>NUCLEOTIDE SEQUENCE [LARGE SCALE GENOMIC DNA]</scope>
    <source>
        <strain evidence="2">cv. Yunnan</strain>
    </source>
</reference>
<protein>
    <submittedName>
        <fullName evidence="1">Uncharacterized protein</fullName>
    </submittedName>
</protein>
<organism evidence="1 2">
    <name type="scientific">Smallanthus sonchifolius</name>
    <dbReference type="NCBI Taxonomy" id="185202"/>
    <lineage>
        <taxon>Eukaryota</taxon>
        <taxon>Viridiplantae</taxon>
        <taxon>Streptophyta</taxon>
        <taxon>Embryophyta</taxon>
        <taxon>Tracheophyta</taxon>
        <taxon>Spermatophyta</taxon>
        <taxon>Magnoliopsida</taxon>
        <taxon>eudicotyledons</taxon>
        <taxon>Gunneridae</taxon>
        <taxon>Pentapetalae</taxon>
        <taxon>asterids</taxon>
        <taxon>campanulids</taxon>
        <taxon>Asterales</taxon>
        <taxon>Asteraceae</taxon>
        <taxon>Asteroideae</taxon>
        <taxon>Heliantheae alliance</taxon>
        <taxon>Millerieae</taxon>
        <taxon>Smallanthus</taxon>
    </lineage>
</organism>